<dbReference type="SUPFAM" id="SSF51445">
    <property type="entry name" value="(Trans)glycosidases"/>
    <property type="match status" value="1"/>
</dbReference>
<dbReference type="InterPro" id="IPR017853">
    <property type="entry name" value="GH"/>
</dbReference>
<evidence type="ECO:0000256" key="9">
    <source>
        <dbReference type="ARBA" id="ARBA00042895"/>
    </source>
</evidence>
<gene>
    <name evidence="16" type="ORF">D9611_003759</name>
</gene>
<evidence type="ECO:0000256" key="4">
    <source>
        <dbReference type="ARBA" id="ARBA00022729"/>
    </source>
</evidence>
<comment type="similarity">
    <text evidence="3 10">Belongs to the glycosyl hydrolase 31 family.</text>
</comment>
<dbReference type="Pfam" id="PF17137">
    <property type="entry name" value="DUF5110"/>
    <property type="match status" value="1"/>
</dbReference>
<dbReference type="SUPFAM" id="SSF51011">
    <property type="entry name" value="Glycosyl hydrolase domain"/>
    <property type="match status" value="1"/>
</dbReference>
<protein>
    <recommendedName>
        <fullName evidence="9">Glucosidase II subunit alpha</fullName>
    </recommendedName>
</protein>
<dbReference type="Pfam" id="PF13802">
    <property type="entry name" value="Gal_mutarotas_2"/>
    <property type="match status" value="1"/>
</dbReference>
<dbReference type="InterPro" id="IPR033403">
    <property type="entry name" value="DUF5110"/>
</dbReference>
<evidence type="ECO:0000256" key="7">
    <source>
        <dbReference type="ARBA" id="ARBA00023180"/>
    </source>
</evidence>
<dbReference type="PANTHER" id="PTHR22762">
    <property type="entry name" value="ALPHA-GLUCOSIDASE"/>
    <property type="match status" value="1"/>
</dbReference>
<dbReference type="AlphaFoldDB" id="A0A8H5EYI9"/>
<dbReference type="Proteomes" id="UP000541558">
    <property type="component" value="Unassembled WGS sequence"/>
</dbReference>
<dbReference type="InterPro" id="IPR013780">
    <property type="entry name" value="Glyco_hydro_b"/>
</dbReference>
<dbReference type="Gene3D" id="3.20.20.80">
    <property type="entry name" value="Glycosidases"/>
    <property type="match status" value="1"/>
</dbReference>
<dbReference type="Gene3D" id="2.60.40.1180">
    <property type="entry name" value="Golgi alpha-mannosidase II"/>
    <property type="match status" value="2"/>
</dbReference>
<dbReference type="InterPro" id="IPR000322">
    <property type="entry name" value="Glyco_hydro_31_TIM"/>
</dbReference>
<evidence type="ECO:0000256" key="5">
    <source>
        <dbReference type="ARBA" id="ARBA00022801"/>
    </source>
</evidence>
<evidence type="ECO:0000313" key="16">
    <source>
        <dbReference type="EMBL" id="KAF5316962.1"/>
    </source>
</evidence>
<evidence type="ECO:0000256" key="3">
    <source>
        <dbReference type="ARBA" id="ARBA00007806"/>
    </source>
</evidence>
<dbReference type="Gene3D" id="2.60.40.1760">
    <property type="entry name" value="glycosyl hydrolase (family 31)"/>
    <property type="match status" value="1"/>
</dbReference>
<evidence type="ECO:0000259" key="12">
    <source>
        <dbReference type="Pfam" id="PF01055"/>
    </source>
</evidence>
<dbReference type="Pfam" id="PF21365">
    <property type="entry name" value="Glyco_hydro_31_3rd"/>
    <property type="match status" value="1"/>
</dbReference>
<keyword evidence="6" id="KW-0256">Endoplasmic reticulum</keyword>
<comment type="pathway">
    <text evidence="2">Glycan metabolism; N-glycan metabolism.</text>
</comment>
<comment type="subcellular location">
    <subcellularLocation>
        <location evidence="1">Endoplasmic reticulum</location>
    </subcellularLocation>
</comment>
<dbReference type="GO" id="GO:0030246">
    <property type="term" value="F:carbohydrate binding"/>
    <property type="evidence" value="ECO:0007669"/>
    <property type="project" value="InterPro"/>
</dbReference>
<evidence type="ECO:0000313" key="17">
    <source>
        <dbReference type="Proteomes" id="UP000541558"/>
    </source>
</evidence>
<comment type="caution">
    <text evidence="16">The sequence shown here is derived from an EMBL/GenBank/DDBJ whole genome shotgun (WGS) entry which is preliminary data.</text>
</comment>
<evidence type="ECO:0000256" key="11">
    <source>
        <dbReference type="SAM" id="SignalP"/>
    </source>
</evidence>
<evidence type="ECO:0000259" key="15">
    <source>
        <dbReference type="Pfam" id="PF21365"/>
    </source>
</evidence>
<dbReference type="CDD" id="cd14752">
    <property type="entry name" value="GH31_N"/>
    <property type="match status" value="1"/>
</dbReference>
<feature type="domain" description="Glycoside hydrolase family 31 TIM barrel" evidence="12">
    <location>
        <begin position="371"/>
        <end position="707"/>
    </location>
</feature>
<feature type="domain" description="Glycoside hydrolase family 31 N-terminal" evidence="13">
    <location>
        <begin position="89"/>
        <end position="327"/>
    </location>
</feature>
<evidence type="ECO:0000256" key="8">
    <source>
        <dbReference type="ARBA" id="ARBA00023295"/>
    </source>
</evidence>
<keyword evidence="7" id="KW-0325">Glycoprotein</keyword>
<feature type="signal peptide" evidence="11">
    <location>
        <begin position="1"/>
        <end position="21"/>
    </location>
</feature>
<dbReference type="OrthoDB" id="3237269at2759"/>
<keyword evidence="4 11" id="KW-0732">Signal</keyword>
<dbReference type="GO" id="GO:0005975">
    <property type="term" value="P:carbohydrate metabolic process"/>
    <property type="evidence" value="ECO:0007669"/>
    <property type="project" value="InterPro"/>
</dbReference>
<dbReference type="GO" id="GO:0017177">
    <property type="term" value="C:glucosidase II complex"/>
    <property type="evidence" value="ECO:0007669"/>
    <property type="project" value="TreeGrafter"/>
</dbReference>
<dbReference type="GO" id="GO:0006491">
    <property type="term" value="P:N-glycan processing"/>
    <property type="evidence" value="ECO:0007669"/>
    <property type="project" value="TreeGrafter"/>
</dbReference>
<feature type="domain" description="DUF5110" evidence="14">
    <location>
        <begin position="825"/>
        <end position="872"/>
    </location>
</feature>
<keyword evidence="17" id="KW-1185">Reference proteome</keyword>
<dbReference type="Pfam" id="PF01055">
    <property type="entry name" value="Glyco_hydro_31_2nd"/>
    <property type="match status" value="1"/>
</dbReference>
<reference evidence="16 17" key="1">
    <citation type="journal article" date="2020" name="ISME J.">
        <title>Uncovering the hidden diversity of litter-decomposition mechanisms in mushroom-forming fungi.</title>
        <authorList>
            <person name="Floudas D."/>
            <person name="Bentzer J."/>
            <person name="Ahren D."/>
            <person name="Johansson T."/>
            <person name="Persson P."/>
            <person name="Tunlid A."/>
        </authorList>
    </citation>
    <scope>NUCLEOTIDE SEQUENCE [LARGE SCALE GENOMIC DNA]</scope>
    <source>
        <strain evidence="16 17">CBS 175.51</strain>
    </source>
</reference>
<evidence type="ECO:0000256" key="6">
    <source>
        <dbReference type="ARBA" id="ARBA00022824"/>
    </source>
</evidence>
<organism evidence="16 17">
    <name type="scientific">Ephemerocybe angulata</name>
    <dbReference type="NCBI Taxonomy" id="980116"/>
    <lineage>
        <taxon>Eukaryota</taxon>
        <taxon>Fungi</taxon>
        <taxon>Dikarya</taxon>
        <taxon>Basidiomycota</taxon>
        <taxon>Agaricomycotina</taxon>
        <taxon>Agaricomycetes</taxon>
        <taxon>Agaricomycetidae</taxon>
        <taxon>Agaricales</taxon>
        <taxon>Agaricineae</taxon>
        <taxon>Psathyrellaceae</taxon>
        <taxon>Ephemerocybe</taxon>
    </lineage>
</organism>
<accession>A0A8H5EYI9</accession>
<dbReference type="CDD" id="cd06603">
    <property type="entry name" value="GH31_GANC_GANAB_alpha"/>
    <property type="match status" value="1"/>
</dbReference>
<evidence type="ECO:0000256" key="2">
    <source>
        <dbReference type="ARBA" id="ARBA00004833"/>
    </source>
</evidence>
<evidence type="ECO:0000259" key="13">
    <source>
        <dbReference type="Pfam" id="PF13802"/>
    </source>
</evidence>
<feature type="chain" id="PRO_5034946578" description="Glucosidase II subunit alpha" evidence="11">
    <location>
        <begin position="22"/>
        <end position="976"/>
    </location>
</feature>
<dbReference type="InterPro" id="IPR048395">
    <property type="entry name" value="Glyco_hydro_31_C"/>
</dbReference>
<proteinExistence type="inferred from homology"/>
<sequence length="976" mass="109671">MWARSVLGIVSLALVFHDALAFKEQDFKTCSQSGFCRRGRALSQRAQEAKSAWQSPYSVDPSTVSVATDKAVVQAGVKSSLYPEVNFGLEVRIQEDGAVRVRMDEVGGLRKRYDEAASWALISEPSISKNVKWVAGKKDLRATYGPNEVVVSYAPLQVTLYKNGKEQVVINGKGLLHMEHFRKKAEPAAAVEATPAAEGQEQTVIEAPENPRAWFEGADEDALWEETFNSWTDSKPKGPESLSVDITFPHHPVVYGIPQHATRLALPSTAGENPTFTDPYRLYNADVFEYLASSPVSLYGSIPLMHAHSEDSTVAVFDLVASETWIDVSHSTDRSTETHWISESGILDVFILPGPTPDDVFAQYAKLTGTPPMPALFGLGYHQCRWNYVSSEDVRTVQKRFDEENIPMDVLWLDIEYSVDHEYFMWNEKMFPDPVEMINDVAATGRKMVVIVDPHLKRDNNYPAFTAAQELGILVKPKSGEGEYEGWCWPGSSSWVDFFNPNAWDWWKSLFKPYQLEGGKWSWTKSTEDVHIWNDMNEPSVFNGPEITMPKDNVHYDGWEHRDVHNINGMLYSNATWQALAVRSDPPKRPFVLTRSFFAGSQRFGAMWTGDNLGTWEHMEVGVKMVLSNSIAGLSFAGSDVGGFFGNPEPEMLVRWYQVGAFAPFFRAHAHIDTKRREPYLLPSPYKEMVTDSLRLRYTLLPVWYTAFRETSVTGKPILRPQYTVFPKDRKGWEMDDQYYIGGSGLLVKPVTQKDVREAEVYLGEDEVYYGYFTGETYRGAVKGRTVSVPAALDQIPLLVRGGSVVPTRERPRRASGLMKYDPFTLKVALSKDEGARGELYLDDGETFGHQRGEYVWREFTAVKSGKKGLRVSSRDLGSARPAEAVEGASPALTSYDRENKYARTLEERDVRVEKVVVVGVKAKPKSVKLEEGGKELEWEWTPGVGSKEKKGGRAGVLVIKDPGVKITQDWDIVIL</sequence>
<dbReference type="PANTHER" id="PTHR22762:SF54">
    <property type="entry name" value="BCDNA.GH04962"/>
    <property type="match status" value="1"/>
</dbReference>
<keyword evidence="8 10" id="KW-0326">Glycosidase</keyword>
<evidence type="ECO:0000256" key="10">
    <source>
        <dbReference type="RuleBase" id="RU361185"/>
    </source>
</evidence>
<dbReference type="SUPFAM" id="SSF74650">
    <property type="entry name" value="Galactose mutarotase-like"/>
    <property type="match status" value="1"/>
</dbReference>
<dbReference type="InterPro" id="IPR011013">
    <property type="entry name" value="Gal_mutarotase_sf_dom"/>
</dbReference>
<dbReference type="InterPro" id="IPR025887">
    <property type="entry name" value="Glyco_hydro_31_N_dom"/>
</dbReference>
<dbReference type="EMBL" id="JAACJK010000219">
    <property type="protein sequence ID" value="KAF5316962.1"/>
    <property type="molecule type" value="Genomic_DNA"/>
</dbReference>
<name>A0A8H5EYI9_9AGAR</name>
<feature type="domain" description="Glycosyl hydrolase family 31 C-terminal" evidence="15">
    <location>
        <begin position="715"/>
        <end position="806"/>
    </location>
</feature>
<evidence type="ECO:0000259" key="14">
    <source>
        <dbReference type="Pfam" id="PF17137"/>
    </source>
</evidence>
<dbReference type="GO" id="GO:0090599">
    <property type="term" value="F:alpha-glucosidase activity"/>
    <property type="evidence" value="ECO:0007669"/>
    <property type="project" value="TreeGrafter"/>
</dbReference>
<keyword evidence="5 10" id="KW-0378">Hydrolase</keyword>
<evidence type="ECO:0000256" key="1">
    <source>
        <dbReference type="ARBA" id="ARBA00004240"/>
    </source>
</evidence>